<organism evidence="1 2">
    <name type="scientific">Acaulospora colombiana</name>
    <dbReference type="NCBI Taxonomy" id="27376"/>
    <lineage>
        <taxon>Eukaryota</taxon>
        <taxon>Fungi</taxon>
        <taxon>Fungi incertae sedis</taxon>
        <taxon>Mucoromycota</taxon>
        <taxon>Glomeromycotina</taxon>
        <taxon>Glomeromycetes</taxon>
        <taxon>Diversisporales</taxon>
        <taxon>Acaulosporaceae</taxon>
        <taxon>Acaulospora</taxon>
    </lineage>
</organism>
<sequence length="72" mass="7471">IPGGSAQDPVGMPSNERPKRPLGDRKIGGQQPSPPSTLNNQQPLPQQPPQPHQNAGHSIEQAPPGSIGCPPT</sequence>
<dbReference type="EMBL" id="CAJVPT010012600">
    <property type="protein sequence ID" value="CAG8588626.1"/>
    <property type="molecule type" value="Genomic_DNA"/>
</dbReference>
<protein>
    <submittedName>
        <fullName evidence="1">611_t:CDS:1</fullName>
    </submittedName>
</protein>
<dbReference type="Proteomes" id="UP000789525">
    <property type="component" value="Unassembled WGS sequence"/>
</dbReference>
<accession>A0ACA9MFS5</accession>
<comment type="caution">
    <text evidence="1">The sequence shown here is derived from an EMBL/GenBank/DDBJ whole genome shotgun (WGS) entry which is preliminary data.</text>
</comment>
<evidence type="ECO:0000313" key="1">
    <source>
        <dbReference type="EMBL" id="CAG8588626.1"/>
    </source>
</evidence>
<reference evidence="1" key="1">
    <citation type="submission" date="2021-06" db="EMBL/GenBank/DDBJ databases">
        <authorList>
            <person name="Kallberg Y."/>
            <person name="Tangrot J."/>
            <person name="Rosling A."/>
        </authorList>
    </citation>
    <scope>NUCLEOTIDE SEQUENCE</scope>
    <source>
        <strain evidence="1">CL356</strain>
    </source>
</reference>
<keyword evidence="2" id="KW-1185">Reference proteome</keyword>
<name>A0ACA9MFS5_9GLOM</name>
<gene>
    <name evidence="1" type="ORF">ACOLOM_LOCUS6233</name>
</gene>
<proteinExistence type="predicted"/>
<evidence type="ECO:0000313" key="2">
    <source>
        <dbReference type="Proteomes" id="UP000789525"/>
    </source>
</evidence>
<feature type="non-terminal residue" evidence="1">
    <location>
        <position position="1"/>
    </location>
</feature>